<keyword evidence="2" id="KW-1185">Reference proteome</keyword>
<accession>A0A4U6D0L6</accession>
<sequence>MKHLFISFLILCQMLSCKSKDPSPFQDDNFEAIHQQFHGKYKIVSSVSSEPLDVNLDGSYSSDLLTEIDELTTGTITSPYLEILISGSSNVNPEPSFLFVQAWPEQFVRLGSGKVWDGIEMILFNPDYSFAYDMKVVHRAFEFSNDRKNLHVETNDSEEPLFSQSSPKTVTVLNDGKLVVVANRRIYTSSGVKQVTVTTTYERFTMLT</sequence>
<dbReference type="EMBL" id="SZVO01000011">
    <property type="protein sequence ID" value="TKT89765.1"/>
    <property type="molecule type" value="Genomic_DNA"/>
</dbReference>
<evidence type="ECO:0000313" key="2">
    <source>
        <dbReference type="Proteomes" id="UP000304900"/>
    </source>
</evidence>
<name>A0A4U6D0L6_9BACT</name>
<protein>
    <submittedName>
        <fullName evidence="1">Uncharacterized protein</fullName>
    </submittedName>
</protein>
<organism evidence="1 2">
    <name type="scientific">Dyadobacter frigoris</name>
    <dbReference type="NCBI Taxonomy" id="2576211"/>
    <lineage>
        <taxon>Bacteria</taxon>
        <taxon>Pseudomonadati</taxon>
        <taxon>Bacteroidota</taxon>
        <taxon>Cytophagia</taxon>
        <taxon>Cytophagales</taxon>
        <taxon>Spirosomataceae</taxon>
        <taxon>Dyadobacter</taxon>
    </lineage>
</organism>
<reference evidence="1 2" key="1">
    <citation type="submission" date="2019-05" db="EMBL/GenBank/DDBJ databases">
        <title>Dyadobacter AR-3-8 sp. nov., isolated from arctic soil.</title>
        <authorList>
            <person name="Chaudhary D.K."/>
        </authorList>
    </citation>
    <scope>NUCLEOTIDE SEQUENCE [LARGE SCALE GENOMIC DNA]</scope>
    <source>
        <strain evidence="1 2">AR-3-8</strain>
    </source>
</reference>
<gene>
    <name evidence="1" type="ORF">FDK13_23235</name>
</gene>
<comment type="caution">
    <text evidence="1">The sequence shown here is derived from an EMBL/GenBank/DDBJ whole genome shotgun (WGS) entry which is preliminary data.</text>
</comment>
<dbReference type="AlphaFoldDB" id="A0A4U6D0L6"/>
<dbReference type="OrthoDB" id="1437849at2"/>
<dbReference type="Proteomes" id="UP000304900">
    <property type="component" value="Unassembled WGS sequence"/>
</dbReference>
<dbReference type="RefSeq" id="WP_137342397.1">
    <property type="nucleotide sequence ID" value="NZ_BSQH01000009.1"/>
</dbReference>
<proteinExistence type="predicted"/>
<evidence type="ECO:0000313" key="1">
    <source>
        <dbReference type="EMBL" id="TKT89765.1"/>
    </source>
</evidence>